<evidence type="ECO:0000313" key="4">
    <source>
        <dbReference type="Proteomes" id="UP000602284"/>
    </source>
</evidence>
<reference evidence="3 4" key="1">
    <citation type="submission" date="2021-01" db="EMBL/GenBank/DDBJ databases">
        <title>Tumebacillus sp. strain ITR2 16S ribosomal RNA gene Genome sequencing and assembly.</title>
        <authorList>
            <person name="Kang M."/>
        </authorList>
    </citation>
    <scope>NUCLEOTIDE SEQUENCE [LARGE SCALE GENOMIC DNA]</scope>
    <source>
        <strain evidence="3 4">ITR2</strain>
    </source>
</reference>
<name>A0ABS1JCC0_9BACL</name>
<evidence type="ECO:0000313" key="3">
    <source>
        <dbReference type="EMBL" id="MBL0387925.1"/>
    </source>
</evidence>
<accession>A0ABS1JCC0</accession>
<evidence type="ECO:0000256" key="1">
    <source>
        <dbReference type="ARBA" id="ARBA00022612"/>
    </source>
</evidence>
<gene>
    <name evidence="3" type="ORF">JJB07_14890</name>
</gene>
<evidence type="ECO:0000259" key="2">
    <source>
        <dbReference type="Pfam" id="PF10145"/>
    </source>
</evidence>
<proteinExistence type="predicted"/>
<dbReference type="EMBL" id="JAEQNB010000004">
    <property type="protein sequence ID" value="MBL0387925.1"/>
    <property type="molecule type" value="Genomic_DNA"/>
</dbReference>
<dbReference type="PANTHER" id="PTHR37813">
    <property type="entry name" value="FELS-2 PROPHAGE PROTEIN"/>
    <property type="match status" value="1"/>
</dbReference>
<keyword evidence="1" id="KW-1188">Viral release from host cell</keyword>
<dbReference type="RefSeq" id="WP_201636389.1">
    <property type="nucleotide sequence ID" value="NZ_JAEQNB010000004.1"/>
</dbReference>
<organism evidence="3 4">
    <name type="scientific">Tumebacillus amylolyticus</name>
    <dbReference type="NCBI Taxonomy" id="2801339"/>
    <lineage>
        <taxon>Bacteria</taxon>
        <taxon>Bacillati</taxon>
        <taxon>Bacillota</taxon>
        <taxon>Bacilli</taxon>
        <taxon>Bacillales</taxon>
        <taxon>Alicyclobacillaceae</taxon>
        <taxon>Tumebacillus</taxon>
    </lineage>
</organism>
<comment type="caution">
    <text evidence="3">The sequence shown here is derived from an EMBL/GenBank/DDBJ whole genome shotgun (WGS) entry which is preliminary data.</text>
</comment>
<keyword evidence="4" id="KW-1185">Reference proteome</keyword>
<sequence length="938" mass="98404">MSGKDLQISLKITAQDQANKILQQTEQELGKMGKEAKAAADGAKNATVELGNIAKRAKELTTGSKEVNTQLDAMGKEAKTASASSKALSSEIGNISKEAREAAQDARKMTSELGGIGREGARGLREASEQAKQLRNNISNVGSKKPDMNWLSTMSTGLTNVSKVLGDVSTKLEAMKMSGLSDVAVGTGMLAGIYKTTEQAGEIQMKNIELGGVYGLSQDSPEMTHLNQEAKDLSSKTLFSTHDILGIDTELAHAQISKEKLSKVTPEATYLAEIEVGMGKSSSAGRTAYNFARMAEDAGITNDEKKLSKFSDSMYRVINTTHASSEGLGETFKYGMPVVKKIGWDENDMLQASAMAAINGMEGSMAGVHIKDYAQRINPFKYLGSPGGQKQLGAMEDAGLISGVQYDAKGKKIVGFDSAALLSDKDHIKHYSDMIDVLSRKHDEFIAKGAKTQYTLEMTDDEIQKMKEHAQEMTGQDLTGGELEWAALMNHIFGEQGQDFALISSHPEQYAKLNNSLGNQKDLHTQIDTIRDSYEGQKHILLSNLGNLSTEIGNALLPGITDLMKELQPSITSATEWVKANGETVREVAKWTGEIGGFVLAIGAAKLALGGVGSALSPLMNFGKNFVDLVDKQVVSPLKNKYGKTTVEDTIPTKAINANVVNVYGKMVDNVGGNPANGGGVTTGTRTARTTIGETASVAGVEAQTAERAASQNSSRITRALQSGKQSISGALDRGKFMLPVTAAIGVYDVVTAPEGHKVEAGAKASGNIIGGWAGAEAGAAFGATVGSIVPGVGTAIGGVLGGIIGGIAGSVMADKVTDSLLGIKANAESILGSVNTGKGSIWNGYGGSGAYAQGKVEVGKPAPATSYKWGSSGGGSYGFTTAPVTSNAPLASRQSSVVYNDHSTINNNGGNTAEAVKAWESRNWGGNLSRQQPLYGQ</sequence>
<dbReference type="InterPro" id="IPR010090">
    <property type="entry name" value="Phage_tape_meas"/>
</dbReference>
<dbReference type="NCBIfam" id="TIGR01760">
    <property type="entry name" value="tape_meas_TP901"/>
    <property type="match status" value="1"/>
</dbReference>
<dbReference type="Proteomes" id="UP000602284">
    <property type="component" value="Unassembled WGS sequence"/>
</dbReference>
<protein>
    <submittedName>
        <fullName evidence="3">Phage tail tape measure protein</fullName>
    </submittedName>
</protein>
<dbReference type="PANTHER" id="PTHR37813:SF1">
    <property type="entry name" value="FELS-2 PROPHAGE PROTEIN"/>
    <property type="match status" value="1"/>
</dbReference>
<dbReference type="Pfam" id="PF10145">
    <property type="entry name" value="PhageMin_Tail"/>
    <property type="match status" value="1"/>
</dbReference>
<feature type="domain" description="Phage tail tape measure protein" evidence="2">
    <location>
        <begin position="227"/>
        <end position="412"/>
    </location>
</feature>